<dbReference type="EMBL" id="CAJVPV010000684">
    <property type="protein sequence ID" value="CAG8469190.1"/>
    <property type="molecule type" value="Genomic_DNA"/>
</dbReference>
<evidence type="ECO:0000256" key="1">
    <source>
        <dbReference type="SAM" id="MobiDB-lite"/>
    </source>
</evidence>
<organism evidence="2 3">
    <name type="scientific">Acaulospora morrowiae</name>
    <dbReference type="NCBI Taxonomy" id="94023"/>
    <lineage>
        <taxon>Eukaryota</taxon>
        <taxon>Fungi</taxon>
        <taxon>Fungi incertae sedis</taxon>
        <taxon>Mucoromycota</taxon>
        <taxon>Glomeromycotina</taxon>
        <taxon>Glomeromycetes</taxon>
        <taxon>Diversisporales</taxon>
        <taxon>Acaulosporaceae</taxon>
        <taxon>Acaulospora</taxon>
    </lineage>
</organism>
<dbReference type="AlphaFoldDB" id="A0A9N8W021"/>
<sequence>STAKKDTPETTIPIPIPQEPKETTHGQKSQELWSDEVERVVAETSTQKDRTQQEASKFIRIDDSDAEMEEMEADNNNWRTKTDEEQWTTL</sequence>
<feature type="region of interest" description="Disordered" evidence="1">
    <location>
        <begin position="1"/>
        <end position="32"/>
    </location>
</feature>
<accession>A0A9N8W021</accession>
<name>A0A9N8W021_9GLOM</name>
<protein>
    <submittedName>
        <fullName evidence="2">6062_t:CDS:1</fullName>
    </submittedName>
</protein>
<keyword evidence="3" id="KW-1185">Reference proteome</keyword>
<dbReference type="Proteomes" id="UP000789342">
    <property type="component" value="Unassembled WGS sequence"/>
</dbReference>
<comment type="caution">
    <text evidence="2">The sequence shown here is derived from an EMBL/GenBank/DDBJ whole genome shotgun (WGS) entry which is preliminary data.</text>
</comment>
<evidence type="ECO:0000313" key="2">
    <source>
        <dbReference type="EMBL" id="CAG8469190.1"/>
    </source>
</evidence>
<reference evidence="2" key="1">
    <citation type="submission" date="2021-06" db="EMBL/GenBank/DDBJ databases">
        <authorList>
            <person name="Kallberg Y."/>
            <person name="Tangrot J."/>
            <person name="Rosling A."/>
        </authorList>
    </citation>
    <scope>NUCLEOTIDE SEQUENCE</scope>
    <source>
        <strain evidence="2">CL551</strain>
    </source>
</reference>
<feature type="compositionally biased region" description="Acidic residues" evidence="1">
    <location>
        <begin position="64"/>
        <end position="73"/>
    </location>
</feature>
<feature type="non-terminal residue" evidence="2">
    <location>
        <position position="1"/>
    </location>
</feature>
<evidence type="ECO:0000313" key="3">
    <source>
        <dbReference type="Proteomes" id="UP000789342"/>
    </source>
</evidence>
<feature type="non-terminal residue" evidence="2">
    <location>
        <position position="90"/>
    </location>
</feature>
<feature type="region of interest" description="Disordered" evidence="1">
    <location>
        <begin position="64"/>
        <end position="90"/>
    </location>
</feature>
<proteinExistence type="predicted"/>
<gene>
    <name evidence="2" type="ORF">AMORRO_LOCUS1774</name>
</gene>